<feature type="region of interest" description="Disordered" evidence="1">
    <location>
        <begin position="50"/>
        <end position="124"/>
    </location>
</feature>
<accession>A0A5C3KYI9</accession>
<feature type="compositionally biased region" description="Polar residues" evidence="1">
    <location>
        <begin position="110"/>
        <end position="124"/>
    </location>
</feature>
<dbReference type="AlphaFoldDB" id="A0A5C3KYI9"/>
<keyword evidence="3" id="KW-1185">Reference proteome</keyword>
<proteinExistence type="predicted"/>
<name>A0A5C3KYI9_COPMA</name>
<feature type="non-terminal residue" evidence="2">
    <location>
        <position position="1"/>
    </location>
</feature>
<dbReference type="EMBL" id="ML210281">
    <property type="protein sequence ID" value="TFK20998.1"/>
    <property type="molecule type" value="Genomic_DNA"/>
</dbReference>
<evidence type="ECO:0000256" key="1">
    <source>
        <dbReference type="SAM" id="MobiDB-lite"/>
    </source>
</evidence>
<protein>
    <submittedName>
        <fullName evidence="2">Uncharacterized protein</fullName>
    </submittedName>
</protein>
<sequence>MPFFQGASNCTIKDSTFQDVKGNLHNTFHQNFDSSGNLVSSSCHTHVFDPNGRSTTSSSFKYTPRSPPAAGRRRSSSLNSDRAPPDQGPATNQPGSGLHAATDEPGSGPRPSQTGSTVLNGGNFTSVNGRYYKDGRAIDETDPAFGTLFNQGGSGGTTVLNNVNMSAIGGRSHGHSRRPMGNTTENRKRRFLWGFIPRLQNSKSV</sequence>
<organism evidence="2 3">
    <name type="scientific">Coprinopsis marcescibilis</name>
    <name type="common">Agaric fungus</name>
    <name type="synonym">Psathyrella marcescibilis</name>
    <dbReference type="NCBI Taxonomy" id="230819"/>
    <lineage>
        <taxon>Eukaryota</taxon>
        <taxon>Fungi</taxon>
        <taxon>Dikarya</taxon>
        <taxon>Basidiomycota</taxon>
        <taxon>Agaricomycotina</taxon>
        <taxon>Agaricomycetes</taxon>
        <taxon>Agaricomycetidae</taxon>
        <taxon>Agaricales</taxon>
        <taxon>Agaricineae</taxon>
        <taxon>Psathyrellaceae</taxon>
        <taxon>Coprinopsis</taxon>
    </lineage>
</organism>
<feature type="compositionally biased region" description="Polar residues" evidence="1">
    <location>
        <begin position="52"/>
        <end position="61"/>
    </location>
</feature>
<reference evidence="2 3" key="1">
    <citation type="journal article" date="2019" name="Nat. Ecol. Evol.">
        <title>Megaphylogeny resolves global patterns of mushroom evolution.</title>
        <authorList>
            <person name="Varga T."/>
            <person name="Krizsan K."/>
            <person name="Foldi C."/>
            <person name="Dima B."/>
            <person name="Sanchez-Garcia M."/>
            <person name="Sanchez-Ramirez S."/>
            <person name="Szollosi G.J."/>
            <person name="Szarkandi J.G."/>
            <person name="Papp V."/>
            <person name="Albert L."/>
            <person name="Andreopoulos W."/>
            <person name="Angelini C."/>
            <person name="Antonin V."/>
            <person name="Barry K.W."/>
            <person name="Bougher N.L."/>
            <person name="Buchanan P."/>
            <person name="Buyck B."/>
            <person name="Bense V."/>
            <person name="Catcheside P."/>
            <person name="Chovatia M."/>
            <person name="Cooper J."/>
            <person name="Damon W."/>
            <person name="Desjardin D."/>
            <person name="Finy P."/>
            <person name="Geml J."/>
            <person name="Haridas S."/>
            <person name="Hughes K."/>
            <person name="Justo A."/>
            <person name="Karasinski D."/>
            <person name="Kautmanova I."/>
            <person name="Kiss B."/>
            <person name="Kocsube S."/>
            <person name="Kotiranta H."/>
            <person name="LaButti K.M."/>
            <person name="Lechner B.E."/>
            <person name="Liimatainen K."/>
            <person name="Lipzen A."/>
            <person name="Lukacs Z."/>
            <person name="Mihaltcheva S."/>
            <person name="Morgado L.N."/>
            <person name="Niskanen T."/>
            <person name="Noordeloos M.E."/>
            <person name="Ohm R.A."/>
            <person name="Ortiz-Santana B."/>
            <person name="Ovrebo C."/>
            <person name="Racz N."/>
            <person name="Riley R."/>
            <person name="Savchenko A."/>
            <person name="Shiryaev A."/>
            <person name="Soop K."/>
            <person name="Spirin V."/>
            <person name="Szebenyi C."/>
            <person name="Tomsovsky M."/>
            <person name="Tulloss R.E."/>
            <person name="Uehling J."/>
            <person name="Grigoriev I.V."/>
            <person name="Vagvolgyi C."/>
            <person name="Papp T."/>
            <person name="Martin F.M."/>
            <person name="Miettinen O."/>
            <person name="Hibbett D.S."/>
            <person name="Nagy L.G."/>
        </authorList>
    </citation>
    <scope>NUCLEOTIDE SEQUENCE [LARGE SCALE GENOMIC DNA]</scope>
    <source>
        <strain evidence="2 3">CBS 121175</strain>
    </source>
</reference>
<evidence type="ECO:0000313" key="2">
    <source>
        <dbReference type="EMBL" id="TFK20998.1"/>
    </source>
</evidence>
<gene>
    <name evidence="2" type="ORF">FA15DRAFT_672950</name>
</gene>
<evidence type="ECO:0000313" key="3">
    <source>
        <dbReference type="Proteomes" id="UP000307440"/>
    </source>
</evidence>
<dbReference type="Proteomes" id="UP000307440">
    <property type="component" value="Unassembled WGS sequence"/>
</dbReference>